<dbReference type="InterPro" id="IPR004119">
    <property type="entry name" value="EcKL"/>
</dbReference>
<dbReference type="SUPFAM" id="SSF56112">
    <property type="entry name" value="Protein kinase-like (PK-like)"/>
    <property type="match status" value="1"/>
</dbReference>
<protein>
    <recommendedName>
        <fullName evidence="2">CHK kinase-like domain-containing protein</fullName>
    </recommendedName>
</protein>
<proteinExistence type="predicted"/>
<organism evidence="1">
    <name type="scientific">Ditylum brightwellii</name>
    <dbReference type="NCBI Taxonomy" id="49249"/>
    <lineage>
        <taxon>Eukaryota</taxon>
        <taxon>Sar</taxon>
        <taxon>Stramenopiles</taxon>
        <taxon>Ochrophyta</taxon>
        <taxon>Bacillariophyta</taxon>
        <taxon>Mediophyceae</taxon>
        <taxon>Lithodesmiophycidae</taxon>
        <taxon>Lithodesmiales</taxon>
        <taxon>Lithodesmiaceae</taxon>
        <taxon>Ditylum</taxon>
    </lineage>
</organism>
<reference evidence="1" key="1">
    <citation type="submission" date="2021-01" db="EMBL/GenBank/DDBJ databases">
        <authorList>
            <person name="Corre E."/>
            <person name="Pelletier E."/>
            <person name="Niang G."/>
            <person name="Scheremetjew M."/>
            <person name="Finn R."/>
            <person name="Kale V."/>
            <person name="Holt S."/>
            <person name="Cochrane G."/>
            <person name="Meng A."/>
            <person name="Brown T."/>
            <person name="Cohen L."/>
        </authorList>
    </citation>
    <scope>NUCLEOTIDE SEQUENCE</scope>
    <source>
        <strain evidence="1">GSO104</strain>
    </source>
</reference>
<dbReference type="Gene3D" id="3.90.1200.10">
    <property type="match status" value="1"/>
</dbReference>
<dbReference type="InterPro" id="IPR010916">
    <property type="entry name" value="TonB_box_CS"/>
</dbReference>
<gene>
    <name evidence="1" type="ORF">DBRI00130_LOCUS150</name>
</gene>
<dbReference type="Pfam" id="PF02958">
    <property type="entry name" value="EcKL"/>
    <property type="match status" value="1"/>
</dbReference>
<dbReference type="InterPro" id="IPR011009">
    <property type="entry name" value="Kinase-like_dom_sf"/>
</dbReference>
<dbReference type="PROSITE" id="PS00430">
    <property type="entry name" value="TONB_DEPENDENT_REC_1"/>
    <property type="match status" value="1"/>
</dbReference>
<accession>A0A7S4V5Q2</accession>
<sequence length="319" mass="35489">MNKAEALQLAQKANSDVSTVIKTKSIARLWAGMGSIVQIECNDSIVVIAKRISCRNPTSFGDKRKAASYVVECNFYSNYSHELCDTICCDGLHCEDDGSGNITILMTPLPNPTVHYLCGENAYAALRSVARLHAHFWGERSSEAVSTGGLAPQGSYWYLDTRPDEYNSMSRRGTEGKLRSAAKDIDEKLKAHPYQTCLHGDLKSCNMSLSSDPRYVTFVDFQYIGRGCAAKDLAYLFVCGMDLDDDFENVLEEKFLKFYIEELASNGLDSSSPLPTFDGLKEALDLAYCDLYRWMCGWGVWGNGFLGDRVRKCLENGIV</sequence>
<evidence type="ECO:0000313" key="1">
    <source>
        <dbReference type="EMBL" id="CAE4577993.1"/>
    </source>
</evidence>
<dbReference type="AlphaFoldDB" id="A0A7S4V5Q2"/>
<evidence type="ECO:0008006" key="2">
    <source>
        <dbReference type="Google" id="ProtNLM"/>
    </source>
</evidence>
<dbReference type="EMBL" id="HBNS01000178">
    <property type="protein sequence ID" value="CAE4577993.1"/>
    <property type="molecule type" value="Transcribed_RNA"/>
</dbReference>
<name>A0A7S4V5Q2_9STRA</name>